<sequence length="435" mass="46983">MARVIVIGAGLGGLAAAARLAKLGHQVTICERRDRIGGVLGSIEADGFRWDAGAASTTLPAALRDLFRKSGRPLEQLAQLDPIQEPRRHLFTDGTVLDLPLTDRAGQLAAWRDLAGEKASLEWTDLVDSYGETWQVLRKTALEAPLPDKRSFAAWRALRPWQSLEKVAKRKLSDERAREVLAFHATLQGSDASRTPGYFGVGSYLERTFGRWTFEDGFAVLVDALGKRLTERKVEVRLGVDVAGVLTSGGTVQGVRLADGSELAADLVVSDIDPRELFEHLVIDPAAKKERRRILSTHLAESQYVVHLGLREPLPELPFETVLHGEPPVLIRRAGQAPPGHQAWSVLVHGYPSDDVIDLLVARGLPIRDHVVSRQTSGSWWTGIAWEGARTASRRAKNVTGVKGLYCVGAGAHPGGGVPAVVLGAAIVADAIGKA</sequence>
<dbReference type="Pfam" id="PF01593">
    <property type="entry name" value="Amino_oxidase"/>
    <property type="match status" value="1"/>
</dbReference>
<reference evidence="2 3" key="1">
    <citation type="submission" date="2024-09" db="EMBL/GenBank/DDBJ databases">
        <authorList>
            <person name="Sun Q."/>
            <person name="Mori K."/>
        </authorList>
    </citation>
    <scope>NUCLEOTIDE SEQUENCE [LARGE SCALE GENOMIC DNA]</scope>
    <source>
        <strain evidence="2 3">CGMCC 1.15906</strain>
    </source>
</reference>
<evidence type="ECO:0000259" key="1">
    <source>
        <dbReference type="Pfam" id="PF01593"/>
    </source>
</evidence>
<feature type="domain" description="Amine oxidase" evidence="1">
    <location>
        <begin position="11"/>
        <end position="352"/>
    </location>
</feature>
<dbReference type="InterPro" id="IPR002937">
    <property type="entry name" value="Amino_oxidase"/>
</dbReference>
<dbReference type="InterPro" id="IPR036188">
    <property type="entry name" value="FAD/NAD-bd_sf"/>
</dbReference>
<dbReference type="PRINTS" id="PR00411">
    <property type="entry name" value="PNDRDTASEI"/>
</dbReference>
<keyword evidence="3" id="KW-1185">Reference proteome</keyword>
<dbReference type="PANTHER" id="PTHR43734:SF1">
    <property type="entry name" value="PHYTOENE DESATURASE"/>
    <property type="match status" value="1"/>
</dbReference>
<dbReference type="SUPFAM" id="SSF51905">
    <property type="entry name" value="FAD/NAD(P)-binding domain"/>
    <property type="match status" value="1"/>
</dbReference>
<evidence type="ECO:0000313" key="2">
    <source>
        <dbReference type="EMBL" id="MFC0624337.1"/>
    </source>
</evidence>
<comment type="caution">
    <text evidence="2">The sequence shown here is derived from an EMBL/GenBank/DDBJ whole genome shotgun (WGS) entry which is preliminary data.</text>
</comment>
<dbReference type="RefSeq" id="WP_380045573.1">
    <property type="nucleotide sequence ID" value="NZ_JBHLTC010000011.1"/>
</dbReference>
<dbReference type="Proteomes" id="UP001589890">
    <property type="component" value="Unassembled WGS sequence"/>
</dbReference>
<accession>A0ABV6QL63</accession>
<evidence type="ECO:0000313" key="3">
    <source>
        <dbReference type="Proteomes" id="UP001589890"/>
    </source>
</evidence>
<dbReference type="PANTHER" id="PTHR43734">
    <property type="entry name" value="PHYTOENE DESATURASE"/>
    <property type="match status" value="1"/>
</dbReference>
<organism evidence="2 3">
    <name type="scientific">Kribbella deserti</name>
    <dbReference type="NCBI Taxonomy" id="1926257"/>
    <lineage>
        <taxon>Bacteria</taxon>
        <taxon>Bacillati</taxon>
        <taxon>Actinomycetota</taxon>
        <taxon>Actinomycetes</taxon>
        <taxon>Propionibacteriales</taxon>
        <taxon>Kribbellaceae</taxon>
        <taxon>Kribbella</taxon>
    </lineage>
</organism>
<name>A0ABV6QL63_9ACTN</name>
<gene>
    <name evidence="2" type="ORF">ACFFGN_09710</name>
</gene>
<dbReference type="Gene3D" id="3.50.50.60">
    <property type="entry name" value="FAD/NAD(P)-binding domain"/>
    <property type="match status" value="2"/>
</dbReference>
<protein>
    <submittedName>
        <fullName evidence="2">Phytoene desaturase family protein</fullName>
    </submittedName>
</protein>
<proteinExistence type="predicted"/>
<dbReference type="EMBL" id="JBHLTC010000011">
    <property type="protein sequence ID" value="MFC0624337.1"/>
    <property type="molecule type" value="Genomic_DNA"/>
</dbReference>